<protein>
    <submittedName>
        <fullName evidence="4">Kinase domain-containing protein</fullName>
    </submittedName>
</protein>
<dbReference type="OrthoDB" id="10252171at2759"/>
<evidence type="ECO:0000256" key="2">
    <source>
        <dbReference type="ARBA" id="ARBA00022840"/>
    </source>
</evidence>
<gene>
    <name evidence="4" type="ORF">VFPPC_05586</name>
</gene>
<keyword evidence="4" id="KW-0808">Transferase</keyword>
<dbReference type="GeneID" id="28848749"/>
<dbReference type="InterPro" id="IPR000719">
    <property type="entry name" value="Prot_kinase_dom"/>
</dbReference>
<dbReference type="KEGG" id="pchm:VFPPC_05586"/>
<keyword evidence="1" id="KW-0547">Nucleotide-binding</keyword>
<keyword evidence="2" id="KW-0067">ATP-binding</keyword>
<dbReference type="PROSITE" id="PS50011">
    <property type="entry name" value="PROTEIN_KINASE_DOM"/>
    <property type="match status" value="1"/>
</dbReference>
<dbReference type="PANTHER" id="PTHR24346">
    <property type="entry name" value="MAP/MICROTUBULE AFFINITY-REGULATING KINASE"/>
    <property type="match status" value="1"/>
</dbReference>
<dbReference type="GO" id="GO:0005524">
    <property type="term" value="F:ATP binding"/>
    <property type="evidence" value="ECO:0007669"/>
    <property type="project" value="UniProtKB-KW"/>
</dbReference>
<dbReference type="GO" id="GO:0005829">
    <property type="term" value="C:cytosol"/>
    <property type="evidence" value="ECO:0007669"/>
    <property type="project" value="TreeGrafter"/>
</dbReference>
<evidence type="ECO:0000256" key="1">
    <source>
        <dbReference type="ARBA" id="ARBA00022741"/>
    </source>
</evidence>
<comment type="caution">
    <text evidence="4">The sequence shown here is derived from an EMBL/GenBank/DDBJ whole genome shotgun (WGS) entry which is preliminary data.</text>
</comment>
<dbReference type="PIRSF" id="PIRSF000654">
    <property type="entry name" value="Integrin-linked_kinase"/>
    <property type="match status" value="1"/>
</dbReference>
<accession>A0A179FG25</accession>
<dbReference type="AlphaFoldDB" id="A0A179FG25"/>
<dbReference type="PANTHER" id="PTHR24346:SF51">
    <property type="entry name" value="PAS DOMAIN-CONTAINING SERINE_THREONINE-PROTEIN KINASE"/>
    <property type="match status" value="1"/>
</dbReference>
<dbReference type="Proteomes" id="UP000078397">
    <property type="component" value="Unassembled WGS sequence"/>
</dbReference>
<keyword evidence="4" id="KW-0418">Kinase</keyword>
<sequence length="267" mass="30009">MLAQRKPANEVEEFAAVKVFKPRYMNESENDYENSIYKEFDFLQNLHHPNIIQPLVLIRYKADQRTGLWTQLMEHAGPKDVQAMIAEGRLRGGNEVDCAFAQVVSAVSYLHGKGIAHRDLSLANVILREETGLVKLLDFGSALQVNASSLSLEIKGNPAYLAPEILDGKPYSPMAADVWALGIMLFGLLTAHMPWEEAVPEDVNFSGFLKQPMDDTFKDIPETWRSLVRRMVNTDPNQRATIREVVADQRVVSLLKCRVPHIAKPNA</sequence>
<name>A0A179FG25_METCM</name>
<organism evidence="4 5">
    <name type="scientific">Pochonia chlamydosporia 170</name>
    <dbReference type="NCBI Taxonomy" id="1380566"/>
    <lineage>
        <taxon>Eukaryota</taxon>
        <taxon>Fungi</taxon>
        <taxon>Dikarya</taxon>
        <taxon>Ascomycota</taxon>
        <taxon>Pezizomycotina</taxon>
        <taxon>Sordariomycetes</taxon>
        <taxon>Hypocreomycetidae</taxon>
        <taxon>Hypocreales</taxon>
        <taxon>Clavicipitaceae</taxon>
        <taxon>Pochonia</taxon>
    </lineage>
</organism>
<feature type="domain" description="Protein kinase" evidence="3">
    <location>
        <begin position="1"/>
        <end position="251"/>
    </location>
</feature>
<dbReference type="Pfam" id="PF00069">
    <property type="entry name" value="Pkinase"/>
    <property type="match status" value="1"/>
</dbReference>
<keyword evidence="5" id="KW-1185">Reference proteome</keyword>
<dbReference type="GO" id="GO:0035556">
    <property type="term" value="P:intracellular signal transduction"/>
    <property type="evidence" value="ECO:0007669"/>
    <property type="project" value="TreeGrafter"/>
</dbReference>
<proteinExistence type="predicted"/>
<dbReference type="EMBL" id="LSBJ02000005">
    <property type="protein sequence ID" value="OAQ64298.1"/>
    <property type="molecule type" value="Genomic_DNA"/>
</dbReference>
<dbReference type="GO" id="GO:0045719">
    <property type="term" value="P:negative regulation of glycogen biosynthetic process"/>
    <property type="evidence" value="ECO:0007669"/>
    <property type="project" value="TreeGrafter"/>
</dbReference>
<reference evidence="4 5" key="1">
    <citation type="journal article" date="2016" name="PLoS Pathog.">
        <title>Biosynthesis of antibiotic leucinostatins in bio-control fungus Purpureocillium lilacinum and their inhibition on phytophthora revealed by genome mining.</title>
        <authorList>
            <person name="Wang G."/>
            <person name="Liu Z."/>
            <person name="Lin R."/>
            <person name="Li E."/>
            <person name="Mao Z."/>
            <person name="Ling J."/>
            <person name="Yang Y."/>
            <person name="Yin W.B."/>
            <person name="Xie B."/>
        </authorList>
    </citation>
    <scope>NUCLEOTIDE SEQUENCE [LARGE SCALE GENOMIC DNA]</scope>
    <source>
        <strain evidence="4">170</strain>
    </source>
</reference>
<dbReference type="SUPFAM" id="SSF56112">
    <property type="entry name" value="Protein kinase-like (PK-like)"/>
    <property type="match status" value="1"/>
</dbReference>
<dbReference type="Gene3D" id="1.10.510.10">
    <property type="entry name" value="Transferase(Phosphotransferase) domain 1"/>
    <property type="match status" value="1"/>
</dbReference>
<evidence type="ECO:0000313" key="4">
    <source>
        <dbReference type="EMBL" id="OAQ64298.1"/>
    </source>
</evidence>
<dbReference type="GO" id="GO:0004674">
    <property type="term" value="F:protein serine/threonine kinase activity"/>
    <property type="evidence" value="ECO:0007669"/>
    <property type="project" value="TreeGrafter"/>
</dbReference>
<evidence type="ECO:0000259" key="3">
    <source>
        <dbReference type="PROSITE" id="PS50011"/>
    </source>
</evidence>
<evidence type="ECO:0000313" key="5">
    <source>
        <dbReference type="Proteomes" id="UP000078397"/>
    </source>
</evidence>
<dbReference type="RefSeq" id="XP_018141612.1">
    <property type="nucleotide sequence ID" value="XM_018284755.1"/>
</dbReference>
<dbReference type="InterPro" id="IPR011009">
    <property type="entry name" value="Kinase-like_dom_sf"/>
</dbReference>
<dbReference type="STRING" id="1380566.A0A179FG25"/>
<dbReference type="GO" id="GO:0005634">
    <property type="term" value="C:nucleus"/>
    <property type="evidence" value="ECO:0007669"/>
    <property type="project" value="TreeGrafter"/>
</dbReference>